<proteinExistence type="predicted"/>
<feature type="region of interest" description="Disordered" evidence="6">
    <location>
        <begin position="317"/>
        <end position="360"/>
    </location>
</feature>
<dbReference type="InterPro" id="IPR040122">
    <property type="entry name" value="Importin_beta"/>
</dbReference>
<keyword evidence="2" id="KW-0813">Transport</keyword>
<evidence type="ECO:0000256" key="4">
    <source>
        <dbReference type="ARBA" id="ARBA00022737"/>
    </source>
</evidence>
<feature type="compositionally biased region" description="Polar residues" evidence="6">
    <location>
        <begin position="420"/>
        <end position="429"/>
    </location>
</feature>
<dbReference type="InterPro" id="IPR041653">
    <property type="entry name" value="Importin_rep_4"/>
</dbReference>
<dbReference type="OrthoDB" id="543373at2759"/>
<comment type="subcellular location">
    <subcellularLocation>
        <location evidence="1">Cytoplasm</location>
    </subcellularLocation>
</comment>
<dbReference type="InterPro" id="IPR058584">
    <property type="entry name" value="IMB1_TNPO1-like_TPR"/>
</dbReference>
<keyword evidence="3" id="KW-0963">Cytoplasm</keyword>
<dbReference type="EMBL" id="JADNYJ010000141">
    <property type="protein sequence ID" value="KAF8880331.1"/>
    <property type="molecule type" value="Genomic_DNA"/>
</dbReference>
<dbReference type="SUPFAM" id="SSF48371">
    <property type="entry name" value="ARM repeat"/>
    <property type="match status" value="1"/>
</dbReference>
<dbReference type="InterPro" id="IPR011989">
    <property type="entry name" value="ARM-like"/>
</dbReference>
<evidence type="ECO:0000256" key="2">
    <source>
        <dbReference type="ARBA" id="ARBA00022448"/>
    </source>
</evidence>
<evidence type="ECO:0000259" key="7">
    <source>
        <dbReference type="Pfam" id="PF25574"/>
    </source>
</evidence>
<dbReference type="PANTHER" id="PTHR10527">
    <property type="entry name" value="IMPORTIN BETA"/>
    <property type="match status" value="1"/>
</dbReference>
<feature type="domain" description="Importin subunit beta-1/Transportin-1-like TPR repeats" evidence="7">
    <location>
        <begin position="521"/>
        <end position="700"/>
    </location>
</feature>
<keyword evidence="5" id="KW-0653">Protein transport</keyword>
<keyword evidence="4" id="KW-0677">Repeat</keyword>
<dbReference type="AlphaFoldDB" id="A0A9P5NF94"/>
<organism evidence="8 9">
    <name type="scientific">Gymnopilus junonius</name>
    <name type="common">Spectacular rustgill mushroom</name>
    <name type="synonym">Gymnopilus spectabilis subsp. junonius</name>
    <dbReference type="NCBI Taxonomy" id="109634"/>
    <lineage>
        <taxon>Eukaryota</taxon>
        <taxon>Fungi</taxon>
        <taxon>Dikarya</taxon>
        <taxon>Basidiomycota</taxon>
        <taxon>Agaricomycotina</taxon>
        <taxon>Agaricomycetes</taxon>
        <taxon>Agaricomycetidae</taxon>
        <taxon>Agaricales</taxon>
        <taxon>Agaricineae</taxon>
        <taxon>Hymenogastraceae</taxon>
        <taxon>Gymnopilus</taxon>
    </lineage>
</organism>
<evidence type="ECO:0000256" key="3">
    <source>
        <dbReference type="ARBA" id="ARBA00022490"/>
    </source>
</evidence>
<dbReference type="Proteomes" id="UP000724874">
    <property type="component" value="Unassembled WGS sequence"/>
</dbReference>
<feature type="compositionally biased region" description="Acidic residues" evidence="6">
    <location>
        <begin position="344"/>
        <end position="357"/>
    </location>
</feature>
<evidence type="ECO:0000313" key="9">
    <source>
        <dbReference type="Proteomes" id="UP000724874"/>
    </source>
</evidence>
<feature type="region of interest" description="Disordered" evidence="6">
    <location>
        <begin position="403"/>
        <end position="432"/>
    </location>
</feature>
<dbReference type="Pfam" id="PF18808">
    <property type="entry name" value="Importin_rep_4"/>
    <property type="match status" value="1"/>
</dbReference>
<dbReference type="GO" id="GO:0005737">
    <property type="term" value="C:cytoplasm"/>
    <property type="evidence" value="ECO:0007669"/>
    <property type="project" value="UniProtKB-SubCell"/>
</dbReference>
<accession>A0A9P5NF94</accession>
<dbReference type="GO" id="GO:0005634">
    <property type="term" value="C:nucleus"/>
    <property type="evidence" value="ECO:0007669"/>
    <property type="project" value="UniProtKB-SubCell"/>
</dbReference>
<gene>
    <name evidence="8" type="ORF">CPB84DRAFT_1851862</name>
</gene>
<evidence type="ECO:0000256" key="1">
    <source>
        <dbReference type="ARBA" id="ARBA00004496"/>
    </source>
</evidence>
<keyword evidence="9" id="KW-1185">Reference proteome</keyword>
<dbReference type="Pfam" id="PF25574">
    <property type="entry name" value="TPR_IMB1"/>
    <property type="match status" value="1"/>
</dbReference>
<dbReference type="InterPro" id="IPR016024">
    <property type="entry name" value="ARM-type_fold"/>
</dbReference>
<sequence length="897" mass="97735">MDEVVPPQISAELTQILSNLVLGDNDIRANAEKAVNERLAHTPELYLLALSQFAITADTEMTTAVPTRTDHGTSASTASASISCCCRPFYPLRPPLSSDPRHSRAPAALLALRETSNNVRRKAVDTICDLANQGMVRGRPWHALQAQAFNMAHATVTERGVNAAGLRESAYRIFAGCPNLVMDLQTDAVLGVFQRGLQDPENIESITGPSCRPPCLCRFPLISGFQSTCPIHFVVVSYARYPSRPRQRALPTSAGFFFELSSAPKTSNYHYLSTFLSTLTPLTTSHPILFAPHLQTLLTFLPSLILPPVDCGPTPTVGRPFPAASSRGGGGSAFVFPPPPSLPSDEDVSTADDDEERDERSTLRLSALEFMISLSEARPNMVRKVPGWTEVIVRACLEGMGELDEDESTGSGLDAWLNEDPSTSSSSAETDAPPALYEQSLDRLACAMGGRSVLPPAFQYIPSMMASYDWRVRHAGLLAIAAIGEGTGKEIIQKRFHEQLFAVLIPALEDPEPRVHAHAASALINFCEGVERDTLIPYLDPIVERLLKLLNPAGEVKQREDMSRASITTLAMVADASEATFAKHYPTIMPLLLNVLRNADGPGFGKLRVKAMECAGLIAIAVGADTFRPDSKNLIELLMRIQQSPVDPSDPQLGHYLIATWAKVCQAMGTEFEPFLPVVMPSLLAAASAKADLSVYDTLDDDDDSPERDGWETIVMDGQAYGVRTSAMDEKCQAFETLVIYCSTLGPRFAPFLAQTLEVTLPCLKFYFHEGVREACAISGLDVGCCHATCMRFDFPRLFIQILFGIHAVIGGPSALPQQFHDGVMEATKRQLQSIADRRKARAARVSSAASSNAGVGDWDRDEMVLLEEMEDFALEDMGKMVAEFDTNHPCWSPCLV</sequence>
<dbReference type="GO" id="GO:0006606">
    <property type="term" value="P:protein import into nucleus"/>
    <property type="evidence" value="ECO:0007669"/>
    <property type="project" value="InterPro"/>
</dbReference>
<evidence type="ECO:0000313" key="8">
    <source>
        <dbReference type="EMBL" id="KAF8880331.1"/>
    </source>
</evidence>
<dbReference type="Gene3D" id="1.25.10.10">
    <property type="entry name" value="Leucine-rich Repeat Variant"/>
    <property type="match status" value="3"/>
</dbReference>
<protein>
    <submittedName>
        <fullName evidence="8">Armadillo-type protein</fullName>
    </submittedName>
</protein>
<reference evidence="8" key="1">
    <citation type="submission" date="2020-11" db="EMBL/GenBank/DDBJ databases">
        <authorList>
            <consortium name="DOE Joint Genome Institute"/>
            <person name="Ahrendt S."/>
            <person name="Riley R."/>
            <person name="Andreopoulos W."/>
            <person name="LaButti K."/>
            <person name="Pangilinan J."/>
            <person name="Ruiz-duenas F.J."/>
            <person name="Barrasa J.M."/>
            <person name="Sanchez-Garcia M."/>
            <person name="Camarero S."/>
            <person name="Miyauchi S."/>
            <person name="Serrano A."/>
            <person name="Linde D."/>
            <person name="Babiker R."/>
            <person name="Drula E."/>
            <person name="Ayuso-Fernandez I."/>
            <person name="Pacheco R."/>
            <person name="Padilla G."/>
            <person name="Ferreira P."/>
            <person name="Barriuso J."/>
            <person name="Kellner H."/>
            <person name="Castanera R."/>
            <person name="Alfaro M."/>
            <person name="Ramirez L."/>
            <person name="Pisabarro A.G."/>
            <person name="Kuo A."/>
            <person name="Tritt A."/>
            <person name="Lipzen A."/>
            <person name="He G."/>
            <person name="Yan M."/>
            <person name="Ng V."/>
            <person name="Cullen D."/>
            <person name="Martin F."/>
            <person name="Rosso M.-N."/>
            <person name="Henrissat B."/>
            <person name="Hibbett D."/>
            <person name="Martinez A.T."/>
            <person name="Grigoriev I.V."/>
        </authorList>
    </citation>
    <scope>NUCLEOTIDE SEQUENCE</scope>
    <source>
        <strain evidence="8">AH 44721</strain>
    </source>
</reference>
<name>A0A9P5NF94_GYMJU</name>
<evidence type="ECO:0000256" key="5">
    <source>
        <dbReference type="ARBA" id="ARBA00022927"/>
    </source>
</evidence>
<comment type="caution">
    <text evidence="8">The sequence shown here is derived from an EMBL/GenBank/DDBJ whole genome shotgun (WGS) entry which is preliminary data.</text>
</comment>
<evidence type="ECO:0000256" key="6">
    <source>
        <dbReference type="SAM" id="MobiDB-lite"/>
    </source>
</evidence>